<accession>A0AA42RD82</accession>
<reference evidence="2" key="1">
    <citation type="submission" date="2022-09" db="EMBL/GenBank/DDBJ databases">
        <title>Intensive care unit water sources are persistently colonized with multi-drug resistant bacteria and are the site of extensive horizontal gene transfer of antibiotic resistance genes.</title>
        <authorList>
            <person name="Diorio-Toth L."/>
        </authorList>
    </citation>
    <scope>NUCLEOTIDE SEQUENCE</scope>
    <source>
        <strain evidence="2">GD03710</strain>
    </source>
</reference>
<evidence type="ECO:0000313" key="3">
    <source>
        <dbReference type="Proteomes" id="UP001161704"/>
    </source>
</evidence>
<dbReference type="GO" id="GO:0003677">
    <property type="term" value="F:DNA binding"/>
    <property type="evidence" value="ECO:0007669"/>
    <property type="project" value="InterPro"/>
</dbReference>
<gene>
    <name evidence="2" type="ORF">N5I20_23950</name>
</gene>
<name>A0AA42RD82_AERCA</name>
<protein>
    <submittedName>
        <fullName evidence="2">Recombinase family protein</fullName>
    </submittedName>
</protein>
<dbReference type="Proteomes" id="UP001161704">
    <property type="component" value="Unassembled WGS sequence"/>
</dbReference>
<evidence type="ECO:0000259" key="1">
    <source>
        <dbReference type="Pfam" id="PF07508"/>
    </source>
</evidence>
<organism evidence="2 3">
    <name type="scientific">Aeromonas caviae</name>
    <name type="common">Aeromonas punctata</name>
    <dbReference type="NCBI Taxonomy" id="648"/>
    <lineage>
        <taxon>Bacteria</taxon>
        <taxon>Pseudomonadati</taxon>
        <taxon>Pseudomonadota</taxon>
        <taxon>Gammaproteobacteria</taxon>
        <taxon>Aeromonadales</taxon>
        <taxon>Aeromonadaceae</taxon>
        <taxon>Aeromonas</taxon>
    </lineage>
</organism>
<dbReference type="Pfam" id="PF07508">
    <property type="entry name" value="Recombinase"/>
    <property type="match status" value="1"/>
</dbReference>
<sequence>MQRYNSTHEQFNTAKEAANATYFTKLLEPVQELLAFGYGYKALASALNAKGYLTQRGKPFSRESVRTLLNNLGLSTVGAEEQECKEQ</sequence>
<dbReference type="AlphaFoldDB" id="A0AA42RD82"/>
<proteinExistence type="predicted"/>
<dbReference type="GO" id="GO:0000150">
    <property type="term" value="F:DNA strand exchange activity"/>
    <property type="evidence" value="ECO:0007669"/>
    <property type="project" value="InterPro"/>
</dbReference>
<dbReference type="RefSeq" id="WP_082969968.1">
    <property type="nucleotide sequence ID" value="NZ_JAEHHY010000003.1"/>
</dbReference>
<dbReference type="EMBL" id="JAOCIZ010000258">
    <property type="protein sequence ID" value="MDH1508088.1"/>
    <property type="molecule type" value="Genomic_DNA"/>
</dbReference>
<feature type="domain" description="Recombinase" evidence="1">
    <location>
        <begin position="29"/>
        <end position="71"/>
    </location>
</feature>
<evidence type="ECO:0000313" key="2">
    <source>
        <dbReference type="EMBL" id="MDH1508088.1"/>
    </source>
</evidence>
<dbReference type="InterPro" id="IPR011109">
    <property type="entry name" value="DNA_bind_recombinase_dom"/>
</dbReference>
<comment type="caution">
    <text evidence="2">The sequence shown here is derived from an EMBL/GenBank/DDBJ whole genome shotgun (WGS) entry which is preliminary data.</text>
</comment>